<dbReference type="PROSITE" id="PS50928">
    <property type="entry name" value="ABC_TM1"/>
    <property type="match status" value="1"/>
</dbReference>
<feature type="domain" description="ABC transmembrane type-1" evidence="8">
    <location>
        <begin position="68"/>
        <end position="356"/>
    </location>
</feature>
<accession>A0A553V4T5</accession>
<gene>
    <name evidence="9" type="ORF">FNU79_02595</name>
</gene>
<dbReference type="GO" id="GO:0055085">
    <property type="term" value="P:transmembrane transport"/>
    <property type="evidence" value="ECO:0007669"/>
    <property type="project" value="InterPro"/>
</dbReference>
<feature type="transmembrane region" description="Helical" evidence="7">
    <location>
        <begin position="105"/>
        <end position="125"/>
    </location>
</feature>
<dbReference type="Proteomes" id="UP000316092">
    <property type="component" value="Unassembled WGS sequence"/>
</dbReference>
<evidence type="ECO:0000256" key="3">
    <source>
        <dbReference type="ARBA" id="ARBA00022475"/>
    </source>
</evidence>
<feature type="transmembrane region" description="Helical" evidence="7">
    <location>
        <begin position="337"/>
        <end position="355"/>
    </location>
</feature>
<comment type="caution">
    <text evidence="9">The sequence shown here is derived from an EMBL/GenBank/DDBJ whole genome shotgun (WGS) entry which is preliminary data.</text>
</comment>
<sequence length="366" mass="40546">MFKKNQSTATAYLFLAPFLISTLVFFVYAFGRAIYYSFTDFNLFNVPHLIGLKPYADVLNDVLFRRALANTLIFAITVTTLQTILSLLMAVALNNKIRGMGFFRSAWYMPSITSSVVITLIFLWLFQRRGVANYVITQFQMYQPFILAFLGILVIAQIAQVLFERSRQLPAGWFDPALAAISALLAIGAIVVLSFTGVLQVREVPAFDFQYFADVWLSIGGVQVLSIPLLVIIIQNTFTTIPTLMLFFLAGLQNIPGSLYEAADIDGATPFEKLMNVTVPMLRPVTFYVITVGLIGTMQMFDQVAVIGDAAPQSTLITLAYYVYINTFKAGTAPVNMAAAGAIILAMIILVMVFIQRKFFPSEASV</sequence>
<evidence type="ECO:0000256" key="2">
    <source>
        <dbReference type="ARBA" id="ARBA00022448"/>
    </source>
</evidence>
<dbReference type="SUPFAM" id="SSF161098">
    <property type="entry name" value="MetI-like"/>
    <property type="match status" value="1"/>
</dbReference>
<evidence type="ECO:0000259" key="8">
    <source>
        <dbReference type="PROSITE" id="PS50928"/>
    </source>
</evidence>
<keyword evidence="2" id="KW-0813">Transport</keyword>
<dbReference type="InterPro" id="IPR000515">
    <property type="entry name" value="MetI-like"/>
</dbReference>
<evidence type="ECO:0000256" key="1">
    <source>
        <dbReference type="ARBA" id="ARBA00004651"/>
    </source>
</evidence>
<keyword evidence="3" id="KW-1003">Cell membrane</keyword>
<keyword evidence="6 7" id="KW-0472">Membrane</keyword>
<dbReference type="InterPro" id="IPR051393">
    <property type="entry name" value="ABC_transporter_permease"/>
</dbReference>
<keyword evidence="4 7" id="KW-0812">Transmembrane</keyword>
<comment type="subcellular location">
    <subcellularLocation>
        <location evidence="1">Cell membrane</location>
        <topology evidence="1">Multi-pass membrane protein</topology>
    </subcellularLocation>
</comment>
<dbReference type="AlphaFoldDB" id="A0A553V4T5"/>
<dbReference type="PANTHER" id="PTHR30193:SF37">
    <property type="entry name" value="INNER MEMBRANE ABC TRANSPORTER PERMEASE PROTEIN YCJO"/>
    <property type="match status" value="1"/>
</dbReference>
<dbReference type="InterPro" id="IPR035906">
    <property type="entry name" value="MetI-like_sf"/>
</dbReference>
<dbReference type="CDD" id="cd06261">
    <property type="entry name" value="TM_PBP2"/>
    <property type="match status" value="1"/>
</dbReference>
<keyword evidence="5 7" id="KW-1133">Transmembrane helix</keyword>
<feature type="transmembrane region" description="Helical" evidence="7">
    <location>
        <begin position="215"/>
        <end position="234"/>
    </location>
</feature>
<evidence type="ECO:0000313" key="9">
    <source>
        <dbReference type="EMBL" id="TSA87394.1"/>
    </source>
</evidence>
<reference evidence="9 10" key="1">
    <citation type="submission" date="2019-07" db="EMBL/GenBank/DDBJ databases">
        <title>Deinococcus detaillus sp. nov., isolated from humus soil in Antarctica.</title>
        <authorList>
            <person name="Zhang K."/>
        </authorList>
    </citation>
    <scope>NUCLEOTIDE SEQUENCE [LARGE SCALE GENOMIC DNA]</scope>
    <source>
        <strain evidence="9 10">H1</strain>
    </source>
</reference>
<dbReference type="GO" id="GO:0005886">
    <property type="term" value="C:plasma membrane"/>
    <property type="evidence" value="ECO:0007669"/>
    <property type="project" value="UniProtKB-SubCell"/>
</dbReference>
<dbReference type="RefSeq" id="WP_143719354.1">
    <property type="nucleotide sequence ID" value="NZ_VKDB01000002.1"/>
</dbReference>
<feature type="transmembrane region" description="Helical" evidence="7">
    <location>
        <begin position="280"/>
        <end position="297"/>
    </location>
</feature>
<evidence type="ECO:0000256" key="6">
    <source>
        <dbReference type="ARBA" id="ARBA00023136"/>
    </source>
</evidence>
<protein>
    <submittedName>
        <fullName evidence="9">Sugar ABC transporter permease</fullName>
    </submittedName>
</protein>
<evidence type="ECO:0000256" key="5">
    <source>
        <dbReference type="ARBA" id="ARBA00022989"/>
    </source>
</evidence>
<dbReference type="EMBL" id="VKDB01000002">
    <property type="protein sequence ID" value="TSA87394.1"/>
    <property type="molecule type" value="Genomic_DNA"/>
</dbReference>
<evidence type="ECO:0000313" key="10">
    <source>
        <dbReference type="Proteomes" id="UP000316092"/>
    </source>
</evidence>
<feature type="transmembrane region" description="Helical" evidence="7">
    <location>
        <begin position="145"/>
        <end position="163"/>
    </location>
</feature>
<evidence type="ECO:0000256" key="7">
    <source>
        <dbReference type="SAM" id="Phobius"/>
    </source>
</evidence>
<organism evidence="9 10">
    <name type="scientific">Deinococcus detaillensis</name>
    <dbReference type="NCBI Taxonomy" id="2592048"/>
    <lineage>
        <taxon>Bacteria</taxon>
        <taxon>Thermotogati</taxon>
        <taxon>Deinococcota</taxon>
        <taxon>Deinococci</taxon>
        <taxon>Deinococcales</taxon>
        <taxon>Deinococcaceae</taxon>
        <taxon>Deinococcus</taxon>
    </lineage>
</organism>
<feature type="transmembrane region" description="Helical" evidence="7">
    <location>
        <begin position="12"/>
        <end position="35"/>
    </location>
</feature>
<dbReference type="PANTHER" id="PTHR30193">
    <property type="entry name" value="ABC TRANSPORTER PERMEASE PROTEIN"/>
    <property type="match status" value="1"/>
</dbReference>
<name>A0A553V4T5_9DEIO</name>
<feature type="transmembrane region" description="Helical" evidence="7">
    <location>
        <begin position="72"/>
        <end position="93"/>
    </location>
</feature>
<proteinExistence type="predicted"/>
<keyword evidence="10" id="KW-1185">Reference proteome</keyword>
<feature type="transmembrane region" description="Helical" evidence="7">
    <location>
        <begin position="175"/>
        <end position="195"/>
    </location>
</feature>
<evidence type="ECO:0000256" key="4">
    <source>
        <dbReference type="ARBA" id="ARBA00022692"/>
    </source>
</evidence>
<dbReference type="Gene3D" id="1.10.3720.10">
    <property type="entry name" value="MetI-like"/>
    <property type="match status" value="1"/>
</dbReference>
<dbReference type="OrthoDB" id="9785347at2"/>